<evidence type="ECO:0000313" key="2">
    <source>
        <dbReference type="WBParaSite" id="PSU_v2.g2720.t1"/>
    </source>
</evidence>
<reference evidence="2" key="1">
    <citation type="submission" date="2022-11" db="UniProtKB">
        <authorList>
            <consortium name="WormBaseParasite"/>
        </authorList>
    </citation>
    <scope>IDENTIFICATION</scope>
</reference>
<organism evidence="1 2">
    <name type="scientific">Panagrolaimus superbus</name>
    <dbReference type="NCBI Taxonomy" id="310955"/>
    <lineage>
        <taxon>Eukaryota</taxon>
        <taxon>Metazoa</taxon>
        <taxon>Ecdysozoa</taxon>
        <taxon>Nematoda</taxon>
        <taxon>Chromadorea</taxon>
        <taxon>Rhabditida</taxon>
        <taxon>Tylenchina</taxon>
        <taxon>Panagrolaimomorpha</taxon>
        <taxon>Panagrolaimoidea</taxon>
        <taxon>Panagrolaimidae</taxon>
        <taxon>Panagrolaimus</taxon>
    </lineage>
</organism>
<keyword evidence="1" id="KW-1185">Reference proteome</keyword>
<proteinExistence type="predicted"/>
<evidence type="ECO:0000313" key="1">
    <source>
        <dbReference type="Proteomes" id="UP000887577"/>
    </source>
</evidence>
<name>A0A914YRB7_9BILA</name>
<dbReference type="AlphaFoldDB" id="A0A914YRB7"/>
<accession>A0A914YRB7</accession>
<dbReference type="Proteomes" id="UP000887577">
    <property type="component" value="Unplaced"/>
</dbReference>
<sequence length="189" mass="21941">MDAHAHLLNETNNLELRQTFINHSVVVARTQEGTLVRKIDALEVFNIPDMEMPIGAFAWQHKCNEMIEGQLQPVLKWRFTVDEGKYTFRHYDFAIPVKVTYRSAPFEVGDFSSSKYFPKIGSLYNGPCFEYMYIVPRELVDPADLKNLILQFSGSFLMIKVHKILLLIIQQVLFQVINNTFHNDLMVVK</sequence>
<protein>
    <submittedName>
        <fullName evidence="2">Uncharacterized protein</fullName>
    </submittedName>
</protein>
<dbReference type="WBParaSite" id="PSU_v2.g2720.t1">
    <property type="protein sequence ID" value="PSU_v2.g2720.t1"/>
    <property type="gene ID" value="PSU_v2.g2720"/>
</dbReference>